<dbReference type="InterPro" id="IPR037171">
    <property type="entry name" value="NagB/RpiA_transferase-like"/>
</dbReference>
<keyword evidence="1" id="KW-0805">Transcription regulation</keyword>
<dbReference type="Pfam" id="PF08220">
    <property type="entry name" value="HTH_DeoR"/>
    <property type="match status" value="1"/>
</dbReference>
<dbReference type="SMART" id="SM00420">
    <property type="entry name" value="HTH_DEOR"/>
    <property type="match status" value="1"/>
</dbReference>
<dbReference type="PROSITE" id="PS51000">
    <property type="entry name" value="HTH_DEOR_2"/>
    <property type="match status" value="1"/>
</dbReference>
<dbReference type="InterPro" id="IPR036390">
    <property type="entry name" value="WH_DNA-bd_sf"/>
</dbReference>
<dbReference type="SUPFAM" id="SSF46785">
    <property type="entry name" value="Winged helix' DNA-binding domain"/>
    <property type="match status" value="1"/>
</dbReference>
<dbReference type="PANTHER" id="PTHR30363">
    <property type="entry name" value="HTH-TYPE TRANSCRIPTIONAL REGULATOR SRLR-RELATED"/>
    <property type="match status" value="1"/>
</dbReference>
<reference evidence="4 5" key="1">
    <citation type="submission" date="2014-11" db="EMBL/GenBank/DDBJ databases">
        <authorList>
            <person name="Urmite Genomes Urmite Genomes"/>
        </authorList>
    </citation>
    <scope>NUCLEOTIDE SEQUENCE [LARGE SCALE GENOMIC DNA]</scope>
    <source>
        <strain evidence="4 5">Oc5</strain>
    </source>
</reference>
<dbReference type="SUPFAM" id="SSF100950">
    <property type="entry name" value="NagB/RpiA/CoA transferase-like"/>
    <property type="match status" value="1"/>
</dbReference>
<proteinExistence type="predicted"/>
<protein>
    <submittedName>
        <fullName evidence="4">Glucitol operon repressor</fullName>
    </submittedName>
</protein>
<dbReference type="EMBL" id="CDGG01000001">
    <property type="protein sequence ID" value="CEI80470.1"/>
    <property type="molecule type" value="Genomic_DNA"/>
</dbReference>
<evidence type="ECO:0000256" key="1">
    <source>
        <dbReference type="ARBA" id="ARBA00023015"/>
    </source>
</evidence>
<evidence type="ECO:0000313" key="5">
    <source>
        <dbReference type="Proteomes" id="UP000040453"/>
    </source>
</evidence>
<organism evidence="4 5">
    <name type="scientific">Oceanobacillus oncorhynchi</name>
    <dbReference type="NCBI Taxonomy" id="545501"/>
    <lineage>
        <taxon>Bacteria</taxon>
        <taxon>Bacillati</taxon>
        <taxon>Bacillota</taxon>
        <taxon>Bacilli</taxon>
        <taxon>Bacillales</taxon>
        <taxon>Bacillaceae</taxon>
        <taxon>Oceanobacillus</taxon>
    </lineage>
</organism>
<sequence length="263" mass="29260">MEILPAERLELILEFIDDKGTVNIIDLTNKFNVSKPTILRDLKELEKQNLIIRIHGGAKSKKLKGTRFEPRHVIKEQEAIQEKEEIAQLAFKHIYSGETVLLDSGTTTLLLAKKLAAQCTENITAITNDIKNAMVLSENDLIDIVVVGGQKRKGVYSLNGPFAEDMLRQLNVDKVFLGTDAIDADKGLTNSNIDETNIKKTMMKIANEIILLADDRKFNQVAFSSVAGIDALDRIITNKPLSDAEMKEYKKAGISIDIPQAKN</sequence>
<dbReference type="Gene3D" id="3.40.50.1360">
    <property type="match status" value="1"/>
</dbReference>
<dbReference type="PANTHER" id="PTHR30363:SF44">
    <property type="entry name" value="AGA OPERON TRANSCRIPTIONAL REPRESSOR-RELATED"/>
    <property type="match status" value="1"/>
</dbReference>
<dbReference type="SMART" id="SM01134">
    <property type="entry name" value="DeoRC"/>
    <property type="match status" value="1"/>
</dbReference>
<gene>
    <name evidence="4" type="primary">srlR_1</name>
    <name evidence="4" type="ORF">BN997_00273</name>
</gene>
<dbReference type="Gene3D" id="1.10.10.10">
    <property type="entry name" value="Winged helix-like DNA-binding domain superfamily/Winged helix DNA-binding domain"/>
    <property type="match status" value="1"/>
</dbReference>
<feature type="domain" description="HTH deoR-type" evidence="3">
    <location>
        <begin position="5"/>
        <end position="60"/>
    </location>
</feature>
<keyword evidence="2" id="KW-0804">Transcription</keyword>
<accession>A0A0A1M5A2</accession>
<dbReference type="AlphaFoldDB" id="A0A0A1M5A2"/>
<dbReference type="Proteomes" id="UP000040453">
    <property type="component" value="Unassembled WGS sequence"/>
</dbReference>
<dbReference type="Pfam" id="PF00455">
    <property type="entry name" value="DeoRC"/>
    <property type="match status" value="1"/>
</dbReference>
<dbReference type="InterPro" id="IPR001034">
    <property type="entry name" value="DeoR_HTH"/>
</dbReference>
<dbReference type="InterPro" id="IPR036388">
    <property type="entry name" value="WH-like_DNA-bd_sf"/>
</dbReference>
<evidence type="ECO:0000313" key="4">
    <source>
        <dbReference type="EMBL" id="CEI80470.1"/>
    </source>
</evidence>
<dbReference type="RefSeq" id="WP_042528958.1">
    <property type="nucleotide sequence ID" value="NZ_CDGG01000001.1"/>
</dbReference>
<dbReference type="InterPro" id="IPR050313">
    <property type="entry name" value="Carb_Metab_HTH_regulators"/>
</dbReference>
<name>A0A0A1M5A2_9BACI</name>
<dbReference type="GO" id="GO:0003700">
    <property type="term" value="F:DNA-binding transcription factor activity"/>
    <property type="evidence" value="ECO:0007669"/>
    <property type="project" value="InterPro"/>
</dbReference>
<dbReference type="OrthoDB" id="9797223at2"/>
<evidence type="ECO:0000256" key="2">
    <source>
        <dbReference type="ARBA" id="ARBA00023163"/>
    </source>
</evidence>
<keyword evidence="5" id="KW-1185">Reference proteome</keyword>
<evidence type="ECO:0000259" key="3">
    <source>
        <dbReference type="PROSITE" id="PS51000"/>
    </source>
</evidence>
<dbReference type="InterPro" id="IPR014036">
    <property type="entry name" value="DeoR-like_C"/>
</dbReference>
<dbReference type="PRINTS" id="PR00037">
    <property type="entry name" value="HTHLACR"/>
</dbReference>
<dbReference type="STRING" id="545501.BN997_00273"/>